<dbReference type="PANTHER" id="PTHR16943">
    <property type="entry name" value="2-METHYLCITRATE DEHYDRATASE-RELATED"/>
    <property type="match status" value="1"/>
</dbReference>
<sequence>MLQNAAPTCQLANFVASVRFEDLPPRVIDMARDLAIDWYGSCIAGGGARAVEALHRTCAALMPGQGPCTVLPTGEKAGIYVAAMLNAAACHVVEQDDVHNGSVFHPAAVVFPAVFAVAEARNLGGPAVIEAVVAGYETGIRVGEFLGRSHYVHFHTTATVGAIAAAAAVGRLLGLDTKQMLHAFGSAGTQAAGLWEFLADAADSKQLHTARASANGLFAAFSAAEGLTGASDIFGGTHGMGAALSQDAEPARLTEGLGQRWAICETSYKWHASCRHTHPAADALAEVMAREGLRADDIERVTAHVHRAAIDVLGAVIVPETVHQSKFSMGTVLGLVAVHGRAGVEEFDRLALACPDVAAFRDRVTMVHSPEVEAVYPRKWLGRVTVKTRDGRFLSGSTDDPKGDPGNPLTWNELLAKADGLIRYYRPQEAEARLVWLDRLTRLPQAPSLAELFR</sequence>
<organism evidence="4 5">
    <name type="scientific">Salipiger profundus</name>
    <dbReference type="NCBI Taxonomy" id="1229727"/>
    <lineage>
        <taxon>Bacteria</taxon>
        <taxon>Pseudomonadati</taxon>
        <taxon>Pseudomonadota</taxon>
        <taxon>Alphaproteobacteria</taxon>
        <taxon>Rhodobacterales</taxon>
        <taxon>Roseobacteraceae</taxon>
        <taxon>Salipiger</taxon>
    </lineage>
</organism>
<dbReference type="InterPro" id="IPR005656">
    <property type="entry name" value="MmgE_PrpD"/>
</dbReference>
<dbReference type="KEGG" id="tpro:Ga0080559_TMP185"/>
<dbReference type="InterPro" id="IPR036148">
    <property type="entry name" value="MmgE/PrpD_sf"/>
</dbReference>
<dbReference type="GO" id="GO:0016829">
    <property type="term" value="F:lyase activity"/>
    <property type="evidence" value="ECO:0007669"/>
    <property type="project" value="InterPro"/>
</dbReference>
<dbReference type="InterPro" id="IPR045336">
    <property type="entry name" value="MmgE_PrpD_N"/>
</dbReference>
<dbReference type="RefSeq" id="WP_076625805.1">
    <property type="nucleotide sequence ID" value="NZ_BMEW01000012.1"/>
</dbReference>
<gene>
    <name evidence="4" type="ORF">Ga0080559_TMP185</name>
</gene>
<keyword evidence="5" id="KW-1185">Reference proteome</keyword>
<dbReference type="SUPFAM" id="SSF103378">
    <property type="entry name" value="2-methylcitrate dehydratase PrpD"/>
    <property type="match status" value="1"/>
</dbReference>
<feature type="domain" description="MmgE/PrpD N-terminal" evidence="2">
    <location>
        <begin position="10"/>
        <end position="250"/>
    </location>
</feature>
<evidence type="ECO:0000259" key="3">
    <source>
        <dbReference type="Pfam" id="PF19305"/>
    </source>
</evidence>
<dbReference type="InterPro" id="IPR042188">
    <property type="entry name" value="MmgE/PrpD_sf_2"/>
</dbReference>
<proteinExistence type="inferred from homology"/>
<dbReference type="InterPro" id="IPR042183">
    <property type="entry name" value="MmgE/PrpD_sf_1"/>
</dbReference>
<protein>
    <submittedName>
        <fullName evidence="4">Uncharacterized protein involved in propionate catabolism</fullName>
    </submittedName>
</protein>
<accession>A0A1U7DDC8</accession>
<name>A0A1U7DDC8_9RHOB</name>
<evidence type="ECO:0000313" key="4">
    <source>
        <dbReference type="EMBL" id="APX26161.1"/>
    </source>
</evidence>
<feature type="domain" description="MmgE/PrpD C-terminal" evidence="3">
    <location>
        <begin position="271"/>
        <end position="433"/>
    </location>
</feature>
<evidence type="ECO:0000313" key="5">
    <source>
        <dbReference type="Proteomes" id="UP000186559"/>
    </source>
</evidence>
<dbReference type="Proteomes" id="UP000186559">
    <property type="component" value="Plasmid pTPRO5"/>
</dbReference>
<geneLocation type="plasmid" evidence="5">
    <name>ptpro5</name>
</geneLocation>
<dbReference type="Gene3D" id="1.10.4100.10">
    <property type="entry name" value="2-methylcitrate dehydratase PrpD"/>
    <property type="match status" value="1"/>
</dbReference>
<dbReference type="Gene3D" id="3.30.1330.120">
    <property type="entry name" value="2-methylcitrate dehydratase PrpD"/>
    <property type="match status" value="1"/>
</dbReference>
<reference evidence="4 5" key="1">
    <citation type="submission" date="2016-03" db="EMBL/GenBank/DDBJ databases">
        <title>Deep-sea bacteria in the southern Pacific.</title>
        <authorList>
            <person name="Tang K."/>
        </authorList>
    </citation>
    <scope>NUCLEOTIDE SEQUENCE [LARGE SCALE GENOMIC DNA]</scope>
    <source>
        <strain evidence="4 5">JLT2016</strain>
        <plasmid evidence="5">Plasmid ptpro5</plasmid>
    </source>
</reference>
<dbReference type="InterPro" id="IPR045337">
    <property type="entry name" value="MmgE_PrpD_C"/>
</dbReference>
<dbReference type="PANTHER" id="PTHR16943:SF8">
    <property type="entry name" value="2-METHYLCITRATE DEHYDRATASE"/>
    <property type="match status" value="1"/>
</dbReference>
<evidence type="ECO:0000256" key="1">
    <source>
        <dbReference type="ARBA" id="ARBA00006174"/>
    </source>
</evidence>
<dbReference type="Pfam" id="PF19305">
    <property type="entry name" value="MmgE_PrpD_C"/>
    <property type="match status" value="1"/>
</dbReference>
<dbReference type="EMBL" id="CP014801">
    <property type="protein sequence ID" value="APX26161.1"/>
    <property type="molecule type" value="Genomic_DNA"/>
</dbReference>
<dbReference type="AlphaFoldDB" id="A0A1U7DDC8"/>
<comment type="similarity">
    <text evidence="1">Belongs to the PrpD family.</text>
</comment>
<dbReference type="Pfam" id="PF03972">
    <property type="entry name" value="MmgE_PrpD_N"/>
    <property type="match status" value="1"/>
</dbReference>
<evidence type="ECO:0000259" key="2">
    <source>
        <dbReference type="Pfam" id="PF03972"/>
    </source>
</evidence>
<keyword evidence="4" id="KW-0614">Plasmid</keyword>